<organism evidence="1 2">
    <name type="scientific">Folsomia candida</name>
    <name type="common">Springtail</name>
    <dbReference type="NCBI Taxonomy" id="158441"/>
    <lineage>
        <taxon>Eukaryota</taxon>
        <taxon>Metazoa</taxon>
        <taxon>Ecdysozoa</taxon>
        <taxon>Arthropoda</taxon>
        <taxon>Hexapoda</taxon>
        <taxon>Collembola</taxon>
        <taxon>Entomobryomorpha</taxon>
        <taxon>Isotomoidea</taxon>
        <taxon>Isotomidae</taxon>
        <taxon>Proisotominae</taxon>
        <taxon>Folsomia</taxon>
    </lineage>
</organism>
<reference evidence="1 2" key="1">
    <citation type="submission" date="2015-12" db="EMBL/GenBank/DDBJ databases">
        <title>The genome of Folsomia candida.</title>
        <authorList>
            <person name="Faddeeva A."/>
            <person name="Derks M.F."/>
            <person name="Anvar Y."/>
            <person name="Smit S."/>
            <person name="Van Straalen N."/>
            <person name="Roelofs D."/>
        </authorList>
    </citation>
    <scope>NUCLEOTIDE SEQUENCE [LARGE SCALE GENOMIC DNA]</scope>
    <source>
        <strain evidence="1 2">VU population</strain>
        <tissue evidence="1">Whole body</tissue>
    </source>
</reference>
<comment type="caution">
    <text evidence="1">The sequence shown here is derived from an EMBL/GenBank/DDBJ whole genome shotgun (WGS) entry which is preliminary data.</text>
</comment>
<keyword evidence="2" id="KW-1185">Reference proteome</keyword>
<evidence type="ECO:0000313" key="1">
    <source>
        <dbReference type="EMBL" id="OXA45678.1"/>
    </source>
</evidence>
<dbReference type="OMA" id="ISENWEF"/>
<accession>A0A226DL10</accession>
<evidence type="ECO:0000313" key="2">
    <source>
        <dbReference type="Proteomes" id="UP000198287"/>
    </source>
</evidence>
<name>A0A226DL10_FOLCA</name>
<dbReference type="EMBL" id="LNIX01000017">
    <property type="protein sequence ID" value="OXA45678.1"/>
    <property type="molecule type" value="Genomic_DNA"/>
</dbReference>
<dbReference type="OrthoDB" id="6022258at2759"/>
<gene>
    <name evidence="1" type="ORF">Fcan01_19691</name>
</gene>
<proteinExistence type="predicted"/>
<dbReference type="STRING" id="158441.A0A226DL10"/>
<sequence length="2044" mass="227104">MSRTRMNLSWRIAVIILFFIVFTSLTVRGSRVTEKAFDSLPTEIDDKVQDTLDEIIQDLEDKYGTFDPADFWHSYVFGTGNQNREILHVRNVEQVEVEGDYIQWKYARLGLKHYLIGLKQRQITVRGLDFQPVDSMDVAQDLDAITVFTKWNEAKNHAEMVILTVSSEPRLYLHLFENDNIISITSFPLHYPVKAIEFCHVGHSSKVVLIPKDAKTDIDIYNVEVHNSTQVWFFQRISARDDNTNVVVYDSDMLESVIAVSGGTHLFIHTFDPKAGMFAVSQDVSLPNACSTLFSFTVAYQHYIGCVPLDPDLTVRFVSFNYNSNEYVLEDEDNNFKDTKTTSVYPVAVPDYTDQYFILIRNVDGDTRIMVYHGREAGFEMEYNCTNSTCPSVSDLSKGVGFRNRDYSAFIFPSGDQGGNSIVWLITKEILDTRSPLLDESRQLYNNYNELSKRFQIWEQAIAGIGKVLNSSIKVDQPNVVTGSWDVDRINATNLLGDGKKSQLGAVKNLQFVGSPWTDEDFETDMKQIYDELNYLRRNVSIAQSELAYAIMADNGTVQHVTAAQQVTGKFNTQTLTTQKIVTASLRGDIEPAEFLNSFVLKSNDVRVSGGLVFLNPVKVSTLNASTINGVPVSHIARYSQDNVFECPVQFTNGIHANGNVLSPTINGVSVPDELMLVSSISGVNFIDGFVISNNTNSKGEYSVEKVLLKSTSQIVESQIHFDHLVITSPLNVTNIDNYDVNSFLSSVVTSDYSGLIAGKKSVIDSVHAKSLNIGSTWNNVSFPNGFVRNNQNRVVLNLPTSLNFLTVKKVILGGTINNVNINDLVTRNTRQDLSTSWTFIGPVTVNRDIAVSGLVDGVDMRELGNKATLNDLKDVHIYADVVFERDIIVDTLQVKNDVNGKNLEDIFNDFLQFNGTNCHIPGVTTVLSDIVLDSVQVDDDNINGQPLSKFLLVNGNQNITEDITISEDSNFASLTALKTYDGVSLATLLDDAVRLTGTNKIGWKAEFEHIICGGEGMVIGGTINGFSDFGSNVAVTSGRPSQKFISPIEFEAVDFNSAVIERDFNITDGQKVGTLDIRQWFSRRLSLSGREFITSPVLIDGSVTGLHDIYTPTINNVSVETLSHSAFRTNVLNQTFSKHVTFQNGLEVSYGNVDFDSTVSGYDLKHIHENAFPLNSREVLELHGLWHFESIVVTNKLDVEGETCGVDLKELASTTVRKDALDIQISSPTNFRDVTVEKLLKVRSINGKDTEDLMTTNTNQTIDCNFEAKKNVKVTGNLITDGHINGVSTEVLSKTYSHGPNNVHTISAEEYKFNHNLTMEKLIVRGTIQGKDFSNTAHTQHLIKVSDAGLRFTGVKTFTSLVTIAKDSTVTSYNGLAVESLQFQTLDDDIVVTSPCMFHGNVNSKIVQSNDGDIIAEIVNGFKWDDILTNSIPLGENIDPHHLRYLVFDSVVVGGNLTTKTFQGHRFEDFIRLDSTDQNLGDVTVRKIKIIGPNVQVGGLINGVKLEDEFDRTIMAGDADKFEFTGNKTFLGTLTVEGDVTCFGPTFQDNVIDITQPFTISNSVEFANPIVIENGLSVSQTVQNTTIDEIMADALTNGESGEEQVISGEWEFTNGLTFTADVVGPGELKNFDLQSLITETEYKVRAAEEKIESQKHTFRQECQAVHDMTYDLVYNPMKLDAFDKHQTIPLTQQAEKMIIVQSSGKLVMLTALGCGIIRYDWNNRTELFHQDVLATLAYNMSNFGKVRDWQSTMHESDGLMIFTTEPSPCSGLARGLHYTVMDATGTFSPVHTLDHGHIKTFRVISDLTNQHTAVFAIKNDTLEIFTWNSYNGKFFHVSKKLGVTHHDGMDVALHLSGVSILLTAPSEIAILHFNWKHHDLSFLAKTNFDASNKSPILFDNFGSLYALVLGKSSPFSTSTFSTIQLFSLVEGGHLSKLQPLPLGDSYLTTAITFSHQTFLAILSKTFGLNIYKFAALAGLQRLNANPIKIFNGIAIANFDVQAWDFSAPRPFIAILTRTTVEIFHSNVYGDSLDYTSQNMCRIK</sequence>
<dbReference type="Proteomes" id="UP000198287">
    <property type="component" value="Unassembled WGS sequence"/>
</dbReference>
<protein>
    <submittedName>
        <fullName evidence="1">Uncharacterized protein</fullName>
    </submittedName>
</protein>